<feature type="region of interest" description="Disordered" evidence="1">
    <location>
        <begin position="968"/>
        <end position="994"/>
    </location>
</feature>
<feature type="compositionally biased region" description="Basic and acidic residues" evidence="1">
    <location>
        <begin position="731"/>
        <end position="742"/>
    </location>
</feature>
<feature type="compositionally biased region" description="Low complexity" evidence="1">
    <location>
        <begin position="755"/>
        <end position="773"/>
    </location>
</feature>
<dbReference type="Proteomes" id="UP000515145">
    <property type="component" value="Chromosome 19"/>
</dbReference>
<feature type="compositionally biased region" description="Basic and acidic residues" evidence="1">
    <location>
        <begin position="157"/>
        <end position="173"/>
    </location>
</feature>
<feature type="region of interest" description="Disordered" evidence="1">
    <location>
        <begin position="496"/>
        <end position="516"/>
    </location>
</feature>
<evidence type="ECO:0000313" key="2">
    <source>
        <dbReference type="Proteomes" id="UP000515145"/>
    </source>
</evidence>
<feature type="region of interest" description="Disordered" evidence="1">
    <location>
        <begin position="30"/>
        <end position="66"/>
    </location>
</feature>
<organism evidence="2 3">
    <name type="scientific">Parambassis ranga</name>
    <name type="common">Indian glassy fish</name>
    <dbReference type="NCBI Taxonomy" id="210632"/>
    <lineage>
        <taxon>Eukaryota</taxon>
        <taxon>Metazoa</taxon>
        <taxon>Chordata</taxon>
        <taxon>Craniata</taxon>
        <taxon>Vertebrata</taxon>
        <taxon>Euteleostomi</taxon>
        <taxon>Actinopterygii</taxon>
        <taxon>Neopterygii</taxon>
        <taxon>Teleostei</taxon>
        <taxon>Neoteleostei</taxon>
        <taxon>Acanthomorphata</taxon>
        <taxon>Ovalentaria</taxon>
        <taxon>Ambassidae</taxon>
        <taxon>Parambassis</taxon>
    </lineage>
</organism>
<feature type="region of interest" description="Disordered" evidence="1">
    <location>
        <begin position="224"/>
        <end position="246"/>
    </location>
</feature>
<feature type="region of interest" description="Disordered" evidence="1">
    <location>
        <begin position="546"/>
        <end position="567"/>
    </location>
</feature>
<feature type="compositionally biased region" description="Acidic residues" evidence="1">
    <location>
        <begin position="302"/>
        <end position="312"/>
    </location>
</feature>
<dbReference type="AlphaFoldDB" id="A0A6P7KA96"/>
<name>A0A6P7KA96_9TELE</name>
<dbReference type="InParanoid" id="A0A6P7KA96"/>
<feature type="compositionally biased region" description="Basic and acidic residues" evidence="1">
    <location>
        <begin position="46"/>
        <end position="66"/>
    </location>
</feature>
<feature type="compositionally biased region" description="Polar residues" evidence="1">
    <location>
        <begin position="822"/>
        <end position="838"/>
    </location>
</feature>
<accession>A0A6P7KA96</accession>
<proteinExistence type="predicted"/>
<dbReference type="OrthoDB" id="8961857at2759"/>
<feature type="compositionally biased region" description="Basic and acidic residues" evidence="1">
    <location>
        <begin position="675"/>
        <end position="690"/>
    </location>
</feature>
<feature type="compositionally biased region" description="Acidic residues" evidence="1">
    <location>
        <begin position="718"/>
        <end position="730"/>
    </location>
</feature>
<keyword evidence="2" id="KW-1185">Reference proteome</keyword>
<feature type="region of interest" description="Disordered" evidence="1">
    <location>
        <begin position="924"/>
        <end position="943"/>
    </location>
</feature>
<feature type="region of interest" description="Disordered" evidence="1">
    <location>
        <begin position="284"/>
        <end position="333"/>
    </location>
</feature>
<feature type="region of interest" description="Disordered" evidence="1">
    <location>
        <begin position="157"/>
        <end position="181"/>
    </location>
</feature>
<reference evidence="3" key="1">
    <citation type="submission" date="2025-08" db="UniProtKB">
        <authorList>
            <consortium name="RefSeq"/>
        </authorList>
    </citation>
    <scope>IDENTIFICATION</scope>
</reference>
<dbReference type="GeneID" id="114451720"/>
<feature type="region of interest" description="Disordered" evidence="1">
    <location>
        <begin position="105"/>
        <end position="139"/>
    </location>
</feature>
<gene>
    <name evidence="3" type="primary">LOC114451720</name>
</gene>
<feature type="compositionally biased region" description="Basic and acidic residues" evidence="1">
    <location>
        <begin position="652"/>
        <end position="663"/>
    </location>
</feature>
<sequence>MDPESTFARVERTWWTVWYYITGAVNRFLRPSPADTEDIDPNSFHESTEHRDPPDRSHEEEDDSVGRVLDEEQSFAKASEHGSFCSVVASNICTADIHLRPDNKSTECKKQLSGGTEDGEGTREERLDLTGNDDTGPPAAEGVAEIITLYTCRQDEKNEGRAEHKSDDVEKSEGNTGTEEEEVKVVPTVMLDNGQKVDETITEEQEDIMLHEDEQCLEEEGIDIIELRPEEEESIHRGETGAQMDDEVAVVTAVDTDVVLHESEVTEEDVKQPSVCEELLVMSEDESAVTGQERPMARCSEIEDEGEQEEEKISDAANNQQTDEVPEQGKDTTTEKHMLMECVPCSEEGVQNAEQDDVAVTEMQTKTRDTAVTVSPETGQEIREFKNISPGTSESPVVMLQEVNTPTCEETQEGVPEYNNELRPDENLTQKILEVEDCEEIQTFQLPEEEGESLQKGGSLLVREPMEENQESITGDISWSVGTASQESGRLCEEEEGKLQESSMKTEFQTTEELQGETEELLVHFGTDEVLYDSKDAAEEVCDMKGDTAVEEEVRDPNEKFQKMPENSFFDESGQALATEQNNIRTLFKGDITDSGFLRHSGETERELLEEMQEERDHVGEMQKKNQQVVVSEVSLHLERQDNQSPGMTVEMSEKEEMIKDAETADESNTSQSIIEEHVTETEASPRHQDVIDEELLDLWIETAMSEDTDNIRQQEGPEQEQQMDTEADLSPDKVSPKKEMEQLMESHSGESAFISDTEISSSTVESESLDQSLGEWGTQNLNEAQLQKPTSSLQGIDDMLLVSAPQSNSESHVDLMEGRATTEQYPDSGVSSPQMTHLNEESDKSQGSTEETGSQRDMEVTDMAGVSEWKDTEQAEVTKMRSPFQVEEKEVNDEPLVSDSPDEITHTEFISDSVEEEIILNEATSQSKEMLEGPQPGWLGKMSQDLNEVDAPLLDFTVQKSRIAVKNPLIRPPKDPRSLLNMPSADPTPSPRVPIKAAAGVPLGGLGIGIKLPGIGAGFPVLKKTKVEKDDNKQELISQQETEKKPQETSEAPQQDEVQHKPKWMPPRHPGFGNPLMSELKTKLKKTTKE</sequence>
<dbReference type="RefSeq" id="XP_028286329.1">
    <property type="nucleotide sequence ID" value="XM_028430528.1"/>
</dbReference>
<feature type="compositionally biased region" description="Acidic residues" evidence="1">
    <location>
        <begin position="224"/>
        <end position="233"/>
    </location>
</feature>
<feature type="region of interest" description="Disordered" evidence="1">
    <location>
        <begin position="1027"/>
        <end position="1091"/>
    </location>
</feature>
<feature type="compositionally biased region" description="Basic and acidic residues" evidence="1">
    <location>
        <begin position="869"/>
        <end position="880"/>
    </location>
</feature>
<evidence type="ECO:0000256" key="1">
    <source>
        <dbReference type="SAM" id="MobiDB-lite"/>
    </source>
</evidence>
<feature type="region of interest" description="Disordered" evidence="1">
    <location>
        <begin position="636"/>
        <end position="690"/>
    </location>
</feature>
<feature type="compositionally biased region" description="Polar residues" evidence="1">
    <location>
        <begin position="778"/>
        <end position="795"/>
    </location>
</feature>
<protein>
    <submittedName>
        <fullName evidence="3">Uncharacterized protein LOC114451720 isoform X1</fullName>
    </submittedName>
</protein>
<feature type="region of interest" description="Disordered" evidence="1">
    <location>
        <begin position="702"/>
        <end position="904"/>
    </location>
</feature>
<evidence type="ECO:0000313" key="3">
    <source>
        <dbReference type="RefSeq" id="XP_028286329.1"/>
    </source>
</evidence>